<dbReference type="AlphaFoldDB" id="A0A369VX19"/>
<organism evidence="1 2">
    <name type="scientific">Sphingomonas aracearum</name>
    <dbReference type="NCBI Taxonomy" id="2283317"/>
    <lineage>
        <taxon>Bacteria</taxon>
        <taxon>Pseudomonadati</taxon>
        <taxon>Pseudomonadota</taxon>
        <taxon>Alphaproteobacteria</taxon>
        <taxon>Sphingomonadales</taxon>
        <taxon>Sphingomonadaceae</taxon>
        <taxon>Sphingomonas</taxon>
    </lineage>
</organism>
<proteinExistence type="predicted"/>
<gene>
    <name evidence="1" type="ORF">DVW87_10900</name>
</gene>
<dbReference type="RefSeq" id="WP_114687779.1">
    <property type="nucleotide sequence ID" value="NZ_QQNB01000002.1"/>
</dbReference>
<accession>A0A369VX19</accession>
<dbReference type="EMBL" id="QQNB01000002">
    <property type="protein sequence ID" value="RDE05710.1"/>
    <property type="molecule type" value="Genomic_DNA"/>
</dbReference>
<comment type="caution">
    <text evidence="1">The sequence shown here is derived from an EMBL/GenBank/DDBJ whole genome shotgun (WGS) entry which is preliminary data.</text>
</comment>
<keyword evidence="2" id="KW-1185">Reference proteome</keyword>
<evidence type="ECO:0000313" key="2">
    <source>
        <dbReference type="Proteomes" id="UP000253918"/>
    </source>
</evidence>
<name>A0A369VX19_9SPHN</name>
<evidence type="ECO:0000313" key="1">
    <source>
        <dbReference type="EMBL" id="RDE05710.1"/>
    </source>
</evidence>
<protein>
    <submittedName>
        <fullName evidence="1">Uncharacterized protein</fullName>
    </submittedName>
</protein>
<dbReference type="Proteomes" id="UP000253918">
    <property type="component" value="Unassembled WGS sequence"/>
</dbReference>
<reference evidence="1 2" key="1">
    <citation type="submission" date="2018-07" db="EMBL/GenBank/DDBJ databases">
        <title>a novel species of Sphingomonas isolated from the rhizosphere soil of Araceae plant.</title>
        <authorList>
            <person name="Zhiyong W."/>
            <person name="Qinglan Z."/>
            <person name="Zhiwei F."/>
            <person name="Ding X."/>
            <person name="Gejiao W."/>
            <person name="Shixue Z."/>
        </authorList>
    </citation>
    <scope>NUCLEOTIDE SEQUENCE [LARGE SCALE GENOMIC DNA]</scope>
    <source>
        <strain evidence="1 2">WZY 27</strain>
    </source>
</reference>
<sequence length="67" mass="7815">MPADFAARWPQVGWEGATLEWGTHSRVIARWLAECGRERLIAARVAFLESQRALRDRERRKTYGMAR</sequence>